<dbReference type="RefSeq" id="WP_220587686.1">
    <property type="nucleotide sequence ID" value="NZ_RKLQ01000001.1"/>
</dbReference>
<keyword evidence="3" id="KW-1185">Reference proteome</keyword>
<organism evidence="2 3">
    <name type="scientific">Haloarcula salinisoli</name>
    <dbReference type="NCBI Taxonomy" id="2487746"/>
    <lineage>
        <taxon>Archaea</taxon>
        <taxon>Methanobacteriati</taxon>
        <taxon>Methanobacteriota</taxon>
        <taxon>Stenosarchaea group</taxon>
        <taxon>Halobacteria</taxon>
        <taxon>Halobacteriales</taxon>
        <taxon>Haloarculaceae</taxon>
        <taxon>Haloarcula</taxon>
    </lineage>
</organism>
<proteinExistence type="predicted"/>
<accession>A0A8J7YDF6</accession>
<name>A0A8J7YDF6_9EURY</name>
<dbReference type="InterPro" id="IPR055710">
    <property type="entry name" value="DUF7286"/>
</dbReference>
<dbReference type="EMBL" id="RKLQ01000001">
    <property type="protein sequence ID" value="MBX0303482.1"/>
    <property type="molecule type" value="Genomic_DNA"/>
</dbReference>
<feature type="compositionally biased region" description="Low complexity" evidence="1">
    <location>
        <begin position="341"/>
        <end position="359"/>
    </location>
</feature>
<evidence type="ECO:0000313" key="2">
    <source>
        <dbReference type="EMBL" id="MBX0303482.1"/>
    </source>
</evidence>
<comment type="caution">
    <text evidence="2">The sequence shown here is derived from an EMBL/GenBank/DDBJ whole genome shotgun (WGS) entry which is preliminary data.</text>
</comment>
<feature type="compositionally biased region" description="Polar residues" evidence="1">
    <location>
        <begin position="524"/>
        <end position="543"/>
    </location>
</feature>
<feature type="compositionally biased region" description="Polar residues" evidence="1">
    <location>
        <begin position="845"/>
        <end position="858"/>
    </location>
</feature>
<feature type="region of interest" description="Disordered" evidence="1">
    <location>
        <begin position="502"/>
        <end position="543"/>
    </location>
</feature>
<feature type="region of interest" description="Disordered" evidence="1">
    <location>
        <begin position="329"/>
        <end position="362"/>
    </location>
</feature>
<evidence type="ECO:0000313" key="3">
    <source>
        <dbReference type="Proteomes" id="UP000783863"/>
    </source>
</evidence>
<dbReference type="Proteomes" id="UP000783863">
    <property type="component" value="Unassembled WGS sequence"/>
</dbReference>
<protein>
    <submittedName>
        <fullName evidence="2">Uncharacterized protein</fullName>
    </submittedName>
</protein>
<feature type="region of interest" description="Disordered" evidence="1">
    <location>
        <begin position="844"/>
        <end position="873"/>
    </location>
</feature>
<reference evidence="2" key="1">
    <citation type="submission" date="2021-06" db="EMBL/GenBank/DDBJ databases">
        <title>Halomicroarcula sp. F24A a new haloarchaeum isolated from saline soil.</title>
        <authorList>
            <person name="Duran-Viseras A."/>
            <person name="Sanchez-Porro C."/>
            <person name="Ventosa A."/>
        </authorList>
    </citation>
    <scope>NUCLEOTIDE SEQUENCE</scope>
    <source>
        <strain evidence="2">F24A</strain>
    </source>
</reference>
<dbReference type="Pfam" id="PF23957">
    <property type="entry name" value="DUF7286"/>
    <property type="match status" value="2"/>
</dbReference>
<dbReference type="AlphaFoldDB" id="A0A8J7YDF6"/>
<gene>
    <name evidence="2" type="ORF">EGD98_07330</name>
</gene>
<evidence type="ECO:0000256" key="1">
    <source>
        <dbReference type="SAM" id="MobiDB-lite"/>
    </source>
</evidence>
<sequence length="1046" mass="113732">MNPDSGLSIASDDSRQIPFTIIGILLLVSSTTLVFYLDTRPESGSITTTVSPMDRASASAKTAVSDGISEGLQKTAAEPLNRTADTPVGRAIDEADVRIEGEESTYETFGPYVRLRIYQETQRNLDRGSQRINESTVTRASLPALSNEEDEIAAAISKVDLEVGRYQDDMESGAVRATVSGINVSVVRNGTVVDNKTETITVTTGSAVFGLHERTTTYEKRLNTDFFDTSVADAEGFSQKFAKRLYPLVWSKAYTERMHPNARPSEQATAETKFAFHSLVENHEAETVANAAIFSVQQRVFGSKDPQAEAVMSPAWACVGARTIETLADADGRGQAGGGTPSEPTTERTAAATASASTTGPFMTRGGAGFNYSFSDENFCQTSRFPFGEVSGPAPSNLRDITDQMLGGIDRPITRRTAEIPIERFAQPAFQEVVGADQPGFSADDIEGAAIEENATEAGNHPAVDSNYANGPNQNPSYGFTPTELVDTTIDSTYRVDVSAGLENTSSSGSLPDADEPDRHSGWRSVSTETTQDSVDTSVNWTELPNGDSQQRLHEITVSLDIEYTEVEKWVRTEDNVRHTATTNASSSKRYQTTIVIEGGFAPGHDVEDRDIANMYRANGAPGPTENFNPGLDASISELLDGVEPDTLESDIENETLNASAIRQRSDFTDQIEDSLGDPSTIGPETLLAGNRSALESWMVSQLQTSHDGIVDDVNNTTVTRRRILTGEEPLSVMRSDLDAVDDDYVYPNSTFLTPAHYARAELVNDYVDNTNDWMTRYVEKRNSGREQINQQLGPDGERINEGFSQALFFAREALSVSSITETRAKVEETPLLGEISYRVDGSPTYLSSSPVTRTSTPDARPARDGPDTPNASEHAALAVRNDVWLPVPGLPLVPWPEFWFVSANTVTLDVEGEYARFEVTADTTKRGRTSTYRRQDEPVTMEIAQQERRVGTVDPVNFTSRTDIVVATPGPVWYPNGSYGPGDRVGNGTDHRLVECTAAWGATGPSFDLSAVDYDDCPNLPSASSNTYRYLNRTADGDITVEETG</sequence>